<feature type="domain" description="C2H2-type" evidence="1">
    <location>
        <begin position="15"/>
        <end position="42"/>
    </location>
</feature>
<evidence type="ECO:0000313" key="2">
    <source>
        <dbReference type="EMBL" id="QHU01802.1"/>
    </source>
</evidence>
<evidence type="ECO:0000259" key="1">
    <source>
        <dbReference type="PROSITE" id="PS50157"/>
    </source>
</evidence>
<reference evidence="2" key="1">
    <citation type="journal article" date="2020" name="Nature">
        <title>Giant virus diversity and host interactions through global metagenomics.</title>
        <authorList>
            <person name="Schulz F."/>
            <person name="Roux S."/>
            <person name="Paez-Espino D."/>
            <person name="Jungbluth S."/>
            <person name="Walsh D.A."/>
            <person name="Denef V.J."/>
            <person name="McMahon K.D."/>
            <person name="Konstantinidis K.T."/>
            <person name="Eloe-Fadrosh E.A."/>
            <person name="Kyrpides N.C."/>
            <person name="Woyke T."/>
        </authorList>
    </citation>
    <scope>NUCLEOTIDE SEQUENCE</scope>
    <source>
        <strain evidence="2">GVMAG-M-3300025880-56</strain>
    </source>
</reference>
<name>A0A6C0J826_9ZZZZ</name>
<dbReference type="AlphaFoldDB" id="A0A6C0J826"/>
<dbReference type="InterPro" id="IPR013087">
    <property type="entry name" value="Znf_C2H2_type"/>
</dbReference>
<accession>A0A6C0J826</accession>
<proteinExistence type="predicted"/>
<dbReference type="EMBL" id="MN740350">
    <property type="protein sequence ID" value="QHU01802.1"/>
    <property type="molecule type" value="Genomic_DNA"/>
</dbReference>
<sequence>MKWCEKTKKWTTPIYTCSKCKKTFDNHSNFGYHTINKICEKDNASKLFNRRFTYGFKGRKIYL</sequence>
<organism evidence="2">
    <name type="scientific">viral metagenome</name>
    <dbReference type="NCBI Taxonomy" id="1070528"/>
    <lineage>
        <taxon>unclassified sequences</taxon>
        <taxon>metagenomes</taxon>
        <taxon>organismal metagenomes</taxon>
    </lineage>
</organism>
<dbReference type="PROSITE" id="PS50157">
    <property type="entry name" value="ZINC_FINGER_C2H2_2"/>
    <property type="match status" value="1"/>
</dbReference>
<protein>
    <recommendedName>
        <fullName evidence="1">C2H2-type domain-containing protein</fullName>
    </recommendedName>
</protein>